<comment type="caution">
    <text evidence="2">The sequence shown here is derived from an EMBL/GenBank/DDBJ whole genome shotgun (WGS) entry which is preliminary data.</text>
</comment>
<sequence length="396" mass="44206">MAFTIHPDRKEAVRLMSRPDQASSRTSSRSALGDITNTSRLNKSKAENISTGFIFGKRHEHSNDISIPVRELPKFLSKPPEITPSFFAEDYSQSDPELDDAASEGSQLTIDSIIDPQTFEKTLVNSPCLERPTNNGVKEIKDAVLERETQPIDEVSQDLKLDHHLQRRTGSKRANIPVGDDEQDAQLGFEHIKHHSPFAQALAKISSICPSTHQENNNIIENWLHTSSPLWNADIRLSTSGIALIGDEVTLEELKTASQFAELNLPSLPQLISAIESVGKSPSNETKEIVVGVLRSPEVASKLKEYNLSFTLERFNAVINCNQEEWKESEVLRDYDLARDEVESQPNSIHNKASFANETTIIGYSSSHTEYISTSLRSVEIIKEAKGIGRAYSWQQ</sequence>
<gene>
    <name evidence="2" type="ORF">E6O75_ATG10204</name>
</gene>
<evidence type="ECO:0000256" key="1">
    <source>
        <dbReference type="SAM" id="MobiDB-lite"/>
    </source>
</evidence>
<feature type="region of interest" description="Disordered" evidence="1">
    <location>
        <begin position="1"/>
        <end position="39"/>
    </location>
</feature>
<organism evidence="2 3">
    <name type="scientific">Venturia nashicola</name>
    <dbReference type="NCBI Taxonomy" id="86259"/>
    <lineage>
        <taxon>Eukaryota</taxon>
        <taxon>Fungi</taxon>
        <taxon>Dikarya</taxon>
        <taxon>Ascomycota</taxon>
        <taxon>Pezizomycotina</taxon>
        <taxon>Dothideomycetes</taxon>
        <taxon>Pleosporomycetidae</taxon>
        <taxon>Venturiales</taxon>
        <taxon>Venturiaceae</taxon>
        <taxon>Venturia</taxon>
    </lineage>
</organism>
<name>A0A4Z1NGI1_9PEZI</name>
<reference evidence="2 3" key="1">
    <citation type="submission" date="2019-04" db="EMBL/GenBank/DDBJ databases">
        <title>High contiguity whole genome sequence and gene annotation resource for two Venturia nashicola isolates.</title>
        <authorList>
            <person name="Prokchorchik M."/>
            <person name="Won K."/>
            <person name="Lee Y."/>
            <person name="Choi E.D."/>
            <person name="Segonzac C."/>
            <person name="Sohn K.H."/>
        </authorList>
    </citation>
    <scope>NUCLEOTIDE SEQUENCE [LARGE SCALE GENOMIC DNA]</scope>
    <source>
        <strain evidence="2 3">PRI2</strain>
    </source>
</reference>
<accession>A0A4Z1NGI1</accession>
<proteinExistence type="predicted"/>
<dbReference type="AlphaFoldDB" id="A0A4Z1NGI1"/>
<evidence type="ECO:0000313" key="3">
    <source>
        <dbReference type="Proteomes" id="UP000298493"/>
    </source>
</evidence>
<feature type="compositionally biased region" description="Polar residues" evidence="1">
    <location>
        <begin position="20"/>
        <end position="39"/>
    </location>
</feature>
<dbReference type="Proteomes" id="UP000298493">
    <property type="component" value="Unassembled WGS sequence"/>
</dbReference>
<protein>
    <submittedName>
        <fullName evidence="2">Uncharacterized protein</fullName>
    </submittedName>
</protein>
<feature type="compositionally biased region" description="Basic and acidic residues" evidence="1">
    <location>
        <begin position="1"/>
        <end position="13"/>
    </location>
</feature>
<dbReference type="EMBL" id="SNSC02000032">
    <property type="protein sequence ID" value="TID12851.1"/>
    <property type="molecule type" value="Genomic_DNA"/>
</dbReference>
<keyword evidence="3" id="KW-1185">Reference proteome</keyword>
<evidence type="ECO:0000313" key="2">
    <source>
        <dbReference type="EMBL" id="TID12851.1"/>
    </source>
</evidence>